<dbReference type="InterPro" id="IPR004000">
    <property type="entry name" value="Actin"/>
</dbReference>
<proteinExistence type="inferred from homology"/>
<dbReference type="PANTHER" id="PTHR11937">
    <property type="entry name" value="ACTIN"/>
    <property type="match status" value="1"/>
</dbReference>
<comment type="similarity">
    <text evidence="2">Belongs to the actin family.</text>
</comment>
<dbReference type="Pfam" id="PF00022">
    <property type="entry name" value="Actin"/>
    <property type="match status" value="1"/>
</dbReference>
<dbReference type="InterPro" id="IPR043129">
    <property type="entry name" value="ATPase_NBD"/>
</dbReference>
<dbReference type="SMART" id="SM00268">
    <property type="entry name" value="ACTIN"/>
    <property type="match status" value="1"/>
</dbReference>
<dbReference type="KEGG" id="prel:PRELSG_0307100"/>
<dbReference type="SUPFAM" id="SSF53067">
    <property type="entry name" value="Actin-like ATPase domain"/>
    <property type="match status" value="2"/>
</dbReference>
<dbReference type="Proteomes" id="UP000220158">
    <property type="component" value="Chromosome 3"/>
</dbReference>
<sequence length="410" mass="47885">MEYKEKEFIPIIILDPGSWMIKIGFANDDFPKFQIPCLYIEKTFVNSKIIKFGDEAIEDYILIKYANIKVDRKEKISDESLDDKLLNVKMIFADPRHPLSKNSFTDLFETYNYLLNKLNIKTNDYNLLVVIPETIEKLFISNLLSWAFKNHNFLSISLIYNSLAASYYYGLKTGECGSRIVPVAENHGIFFDSMRNCEIGGYLISKYISNFVKINDNYIDYILIQNYKELNSYVSLDIDSNIKITTECNGLSKPYRIPYSNLYIDPKAEILSHEIYFQPEFLAHLPGNFYKQNIISLNQITFESVCSCPIDLRKNFLNNIILIGGVSNCINMRERLHMELMHIIKSKNYSENVKINIKQIRMSDMASYLGCKKYGKVLFYNKNKWITREEYFNSAKNLIIQKLLTWANVL</sequence>
<dbReference type="Gene3D" id="3.90.640.10">
    <property type="entry name" value="Actin, Chain A, domain 4"/>
    <property type="match status" value="1"/>
</dbReference>
<comment type="catalytic activity">
    <reaction evidence="1">
        <text>ATP + H2O = ADP + phosphate + H(+)</text>
        <dbReference type="Rhea" id="RHEA:13065"/>
        <dbReference type="ChEBI" id="CHEBI:15377"/>
        <dbReference type="ChEBI" id="CHEBI:15378"/>
        <dbReference type="ChEBI" id="CHEBI:30616"/>
        <dbReference type="ChEBI" id="CHEBI:43474"/>
        <dbReference type="ChEBI" id="CHEBI:456216"/>
    </reaction>
</comment>
<evidence type="ECO:0000313" key="3">
    <source>
        <dbReference type="EMBL" id="CRG98586.1"/>
    </source>
</evidence>
<accession>A0A1J1H159</accession>
<keyword evidence="4" id="KW-1185">Reference proteome</keyword>
<dbReference type="OMA" id="NMHERLH"/>
<protein>
    <submittedName>
        <fullName evidence="3">Actin-like protein, putative</fullName>
    </submittedName>
</protein>
<name>A0A1J1H159_PLARL</name>
<gene>
    <name evidence="3" type="primary">ALP5b</name>
    <name evidence="3" type="ORF">PRELSG_0307100</name>
</gene>
<dbReference type="GeneID" id="39734679"/>
<dbReference type="AlphaFoldDB" id="A0A1J1H159"/>
<reference evidence="3 4" key="1">
    <citation type="submission" date="2015-04" db="EMBL/GenBank/DDBJ databases">
        <authorList>
            <consortium name="Pathogen Informatics"/>
        </authorList>
    </citation>
    <scope>NUCLEOTIDE SEQUENCE [LARGE SCALE GENOMIC DNA]</scope>
    <source>
        <strain evidence="3 4">SGS1</strain>
    </source>
</reference>
<evidence type="ECO:0000313" key="4">
    <source>
        <dbReference type="Proteomes" id="UP000220158"/>
    </source>
</evidence>
<dbReference type="EMBL" id="LN835298">
    <property type="protein sequence ID" value="CRG98586.1"/>
    <property type="molecule type" value="Genomic_DNA"/>
</dbReference>
<dbReference type="Gene3D" id="3.30.420.40">
    <property type="match status" value="2"/>
</dbReference>
<evidence type="ECO:0000256" key="1">
    <source>
        <dbReference type="ARBA" id="ARBA00049360"/>
    </source>
</evidence>
<evidence type="ECO:0000256" key="2">
    <source>
        <dbReference type="RuleBase" id="RU000487"/>
    </source>
</evidence>
<organism evidence="3 4">
    <name type="scientific">Plasmodium relictum</name>
    <dbReference type="NCBI Taxonomy" id="85471"/>
    <lineage>
        <taxon>Eukaryota</taxon>
        <taxon>Sar</taxon>
        <taxon>Alveolata</taxon>
        <taxon>Apicomplexa</taxon>
        <taxon>Aconoidasida</taxon>
        <taxon>Haemosporida</taxon>
        <taxon>Plasmodiidae</taxon>
        <taxon>Plasmodium</taxon>
        <taxon>Plasmodium (Haemamoeba)</taxon>
    </lineage>
</organism>
<dbReference type="RefSeq" id="XP_028531596.1">
    <property type="nucleotide sequence ID" value="XM_028680062.1"/>
</dbReference>
<dbReference type="OrthoDB" id="337660at2759"/>
<dbReference type="VEuPathDB" id="PlasmoDB:PRELSG_0307100"/>